<dbReference type="Proteomes" id="UP001566204">
    <property type="component" value="Unassembled WGS sequence"/>
</dbReference>
<dbReference type="SUPFAM" id="SSF50969">
    <property type="entry name" value="YVTN repeat-like/Quinoprotein amine dehydrogenase"/>
    <property type="match status" value="1"/>
</dbReference>
<dbReference type="InterPro" id="IPR011044">
    <property type="entry name" value="Quino_amine_DH_bsu"/>
</dbReference>
<dbReference type="EMBL" id="JBEOQB010000005">
    <property type="protein sequence ID" value="MEZ0453383.1"/>
    <property type="molecule type" value="Genomic_DNA"/>
</dbReference>
<evidence type="ECO:0000313" key="2">
    <source>
        <dbReference type="Proteomes" id="UP001566204"/>
    </source>
</evidence>
<dbReference type="InterPro" id="IPR007788">
    <property type="entry name" value="QCT"/>
</dbReference>
<dbReference type="PANTHER" id="PTHR31270">
    <property type="entry name" value="GLUTAMINYL-PEPTIDE CYCLOTRANSFERASE"/>
    <property type="match status" value="1"/>
</dbReference>
<sequence length="369" mass="41784">MKKTLTLLTPMWAFFLIGCGGNNKHSAPSSIDNQPEHAPVISLEGIKQKYTQGEEIDVKIAESNRLHIDSVQYYINDHLIATVKDSRPVRYTLSREKFGKQILKVSVFNKGASIENAISVDYLPPTPPRILRYKIINTYPHDITAFTQGLEFYGDQLMESTGNGIGVSGHKGKSSIRMVNPKTGIPTKKVELPDAIFGEGATILNGKLYQLTYKNNLAFVYDINTFNRVKTLPYFQQMEGWGLTCDGQKLYMSDGSEHIYLINPEDFSKIDYIRVATDEKIVDHINEMEWVHGKIYANFFMENIIGIIDPKTGAIEALADLSELREQVTQHIDLDVLNGIAYNKKSKTFFITGKNWDKIFEISLFDELP</sequence>
<accession>A0ABV4HFY5</accession>
<gene>
    <name evidence="1" type="ORF">ABTW24_17460</name>
</gene>
<name>A0ABV4HFY5_9SPHI</name>
<dbReference type="PROSITE" id="PS51257">
    <property type="entry name" value="PROKAR_LIPOPROTEIN"/>
    <property type="match status" value="1"/>
</dbReference>
<comment type="caution">
    <text evidence="1">The sequence shown here is derived from an EMBL/GenBank/DDBJ whole genome shotgun (WGS) entry which is preliminary data.</text>
</comment>
<reference evidence="1 2" key="1">
    <citation type="submission" date="2024-06" db="EMBL/GenBank/DDBJ databases">
        <title>Soil Sphingobacterium thalpophilum.</title>
        <authorList>
            <person name="Yang J."/>
            <person name="Li J."/>
        </authorList>
    </citation>
    <scope>NUCLEOTIDE SEQUENCE [LARGE SCALE GENOMIC DNA]</scope>
    <source>
        <strain evidence="1 2">22g91tb</strain>
    </source>
</reference>
<protein>
    <submittedName>
        <fullName evidence="1">Glutaminyl-peptide cyclotransferase</fullName>
    </submittedName>
</protein>
<dbReference type="PANTHER" id="PTHR31270:SF1">
    <property type="entry name" value="GLUTAMINYL-PEPTIDE CYCLOTRANSFERASE"/>
    <property type="match status" value="1"/>
</dbReference>
<dbReference type="RefSeq" id="WP_324755833.1">
    <property type="nucleotide sequence ID" value="NZ_CP141191.1"/>
</dbReference>
<dbReference type="Pfam" id="PF05096">
    <property type="entry name" value="Glu_cyclase_2"/>
    <property type="match status" value="1"/>
</dbReference>
<proteinExistence type="predicted"/>
<evidence type="ECO:0000313" key="1">
    <source>
        <dbReference type="EMBL" id="MEZ0453383.1"/>
    </source>
</evidence>
<dbReference type="Gene3D" id="2.130.10.10">
    <property type="entry name" value="YVTN repeat-like/Quinoprotein amine dehydrogenase"/>
    <property type="match status" value="1"/>
</dbReference>
<keyword evidence="2" id="KW-1185">Reference proteome</keyword>
<dbReference type="InterPro" id="IPR015943">
    <property type="entry name" value="WD40/YVTN_repeat-like_dom_sf"/>
</dbReference>
<organism evidence="1 2">
    <name type="scientific">Sphingobacterium thalpophilum</name>
    <dbReference type="NCBI Taxonomy" id="259"/>
    <lineage>
        <taxon>Bacteria</taxon>
        <taxon>Pseudomonadati</taxon>
        <taxon>Bacteroidota</taxon>
        <taxon>Sphingobacteriia</taxon>
        <taxon>Sphingobacteriales</taxon>
        <taxon>Sphingobacteriaceae</taxon>
        <taxon>Sphingobacterium</taxon>
    </lineage>
</organism>